<dbReference type="Gene3D" id="3.40.50.1820">
    <property type="entry name" value="alpha/beta hydrolase"/>
    <property type="match status" value="1"/>
</dbReference>
<dbReference type="EMBL" id="NBII01000008">
    <property type="protein sequence ID" value="PAV16638.1"/>
    <property type="molecule type" value="Genomic_DNA"/>
</dbReference>
<dbReference type="SUPFAM" id="SSF53474">
    <property type="entry name" value="alpha/beta-Hydrolases"/>
    <property type="match status" value="1"/>
</dbReference>
<accession>A0A286UAN7</accession>
<keyword evidence="8" id="KW-1185">Reference proteome</keyword>
<dbReference type="InterPro" id="IPR011042">
    <property type="entry name" value="6-blade_b-propeller_TolB-like"/>
</dbReference>
<evidence type="ECO:0000256" key="4">
    <source>
        <dbReference type="ARBA" id="ARBA00032829"/>
    </source>
</evidence>
<keyword evidence="3" id="KW-0720">Serine protease</keyword>
<comment type="similarity">
    <text evidence="1">Belongs to the peptidase S9C family.</text>
</comment>
<evidence type="ECO:0000256" key="1">
    <source>
        <dbReference type="ARBA" id="ARBA00010040"/>
    </source>
</evidence>
<evidence type="ECO:0000259" key="6">
    <source>
        <dbReference type="Pfam" id="PF00326"/>
    </source>
</evidence>
<dbReference type="Proteomes" id="UP000217199">
    <property type="component" value="Unassembled WGS sequence"/>
</dbReference>
<comment type="caution">
    <text evidence="7">The sequence shown here is derived from an EMBL/GenBank/DDBJ whole genome shotgun (WGS) entry which is preliminary data.</text>
</comment>
<evidence type="ECO:0000256" key="5">
    <source>
        <dbReference type="SAM" id="MobiDB-lite"/>
    </source>
</evidence>
<sequence length="672" mass="74828">MTTEDTEEFSPSNVANSETIKGVNLSPDTTRVIYHVKPLYKSGEHETCAIWIADTDKADSARQLTSGLHNDNAARFHPDGKRVVFLSDRHKPGGPQQVYSINLSGGEASPLFGKDNKRKVSLFEISPDGKYMAFLSADEPTPEDEQREKDRDDPIIFGDRRKYEYLRIFTFSTGAVQRPDTLGDGHTTSLTWTSDSRSVLFLLQKHAELEFSQQPIEIKRFSVLDSQVQTVGSYPRNPKGVLNPSSGQLIDIQSYEPSCISDSKSVFIHNIDSFAKTTRLFGDIDDAVRLVDLQKDGLVAVEIASGMDTGIVVLNPVERGLLGYLFHTGQEGKGYLVLSWDARRRPDGSFIFAGAHSSAFHREPPNIWVRIVDALSLQKDSTSVELCNFDLKLSNHLQWMRRVPKIESRQYHWKVEEAGKAVTLQGLLLLPEKKAGPYPTILLIHGGPYSRVTGQYVPSYYTWEFLLAHRGYLVIQPNYRGGQGFGSNFARAAQGGMGTVDWSDCMSMLSSVISEGLADPKRLGIGGWSQGGFLTAWGVSQTKNVFKAGVMGAGVSDWGAMAAESDMPEFEADLGGGAPWDTSEPSERADLRGSPIGHVTDVETAMLILHGEKDLRVPANQGIEFFRGLRRKSKYPGRAQLILYPREPHDFKERKHAEDVMKRVIEHFDRWL</sequence>
<dbReference type="GO" id="GO:0006508">
    <property type="term" value="P:proteolysis"/>
    <property type="evidence" value="ECO:0007669"/>
    <property type="project" value="InterPro"/>
</dbReference>
<evidence type="ECO:0000256" key="3">
    <source>
        <dbReference type="ARBA" id="ARBA00022825"/>
    </source>
</evidence>
<keyword evidence="2" id="KW-0378">Hydrolase</keyword>
<dbReference type="STRING" id="2282107.A0A286UAN7"/>
<evidence type="ECO:0000256" key="2">
    <source>
        <dbReference type="ARBA" id="ARBA00022801"/>
    </source>
</evidence>
<dbReference type="AlphaFoldDB" id="A0A286UAN7"/>
<dbReference type="PANTHER" id="PTHR42776">
    <property type="entry name" value="SERINE PEPTIDASE S9 FAMILY MEMBER"/>
    <property type="match status" value="1"/>
</dbReference>
<evidence type="ECO:0000313" key="7">
    <source>
        <dbReference type="EMBL" id="PAV16638.1"/>
    </source>
</evidence>
<dbReference type="SUPFAM" id="SSF82171">
    <property type="entry name" value="DPP6 N-terminal domain-like"/>
    <property type="match status" value="1"/>
</dbReference>
<feature type="domain" description="Peptidase S9 prolyl oligopeptidase catalytic" evidence="6">
    <location>
        <begin position="463"/>
        <end position="672"/>
    </location>
</feature>
<proteinExistence type="inferred from homology"/>
<protein>
    <recommendedName>
        <fullName evidence="4">Dipeptidyl-peptidase V</fullName>
    </recommendedName>
</protein>
<dbReference type="PANTHER" id="PTHR42776:SF27">
    <property type="entry name" value="DIPEPTIDYL PEPTIDASE FAMILY MEMBER 6"/>
    <property type="match status" value="1"/>
</dbReference>
<name>A0A286UAN7_9AGAM</name>
<feature type="region of interest" description="Disordered" evidence="5">
    <location>
        <begin position="573"/>
        <end position="594"/>
    </location>
</feature>
<dbReference type="OrthoDB" id="43744at2759"/>
<reference evidence="7 8" key="1">
    <citation type="journal article" date="2017" name="Mol. Ecol.">
        <title>Comparative and population genomic landscape of Phellinus noxius: A hypervariable fungus causing root rot in trees.</title>
        <authorList>
            <person name="Chung C.L."/>
            <person name="Lee T.J."/>
            <person name="Akiba M."/>
            <person name="Lee H.H."/>
            <person name="Kuo T.H."/>
            <person name="Liu D."/>
            <person name="Ke H.M."/>
            <person name="Yokoi T."/>
            <person name="Roa M.B."/>
            <person name="Lu M.J."/>
            <person name="Chang Y.Y."/>
            <person name="Ann P.J."/>
            <person name="Tsai J.N."/>
            <person name="Chen C.Y."/>
            <person name="Tzean S.S."/>
            <person name="Ota Y."/>
            <person name="Hattori T."/>
            <person name="Sahashi N."/>
            <person name="Liou R.F."/>
            <person name="Kikuchi T."/>
            <person name="Tsai I.J."/>
        </authorList>
    </citation>
    <scope>NUCLEOTIDE SEQUENCE [LARGE SCALE GENOMIC DNA]</scope>
    <source>
        <strain evidence="7 8">FFPRI411160</strain>
    </source>
</reference>
<dbReference type="InParanoid" id="A0A286UAN7"/>
<dbReference type="Pfam" id="PF00326">
    <property type="entry name" value="Peptidase_S9"/>
    <property type="match status" value="1"/>
</dbReference>
<organism evidence="7 8">
    <name type="scientific">Pyrrhoderma noxium</name>
    <dbReference type="NCBI Taxonomy" id="2282107"/>
    <lineage>
        <taxon>Eukaryota</taxon>
        <taxon>Fungi</taxon>
        <taxon>Dikarya</taxon>
        <taxon>Basidiomycota</taxon>
        <taxon>Agaricomycotina</taxon>
        <taxon>Agaricomycetes</taxon>
        <taxon>Hymenochaetales</taxon>
        <taxon>Hymenochaetaceae</taxon>
        <taxon>Pyrrhoderma</taxon>
    </lineage>
</organism>
<gene>
    <name evidence="7" type="ORF">PNOK_0825800</name>
</gene>
<keyword evidence="3" id="KW-0645">Protease</keyword>
<dbReference type="Gene3D" id="2.120.10.30">
    <property type="entry name" value="TolB, C-terminal domain"/>
    <property type="match status" value="1"/>
</dbReference>
<dbReference type="InterPro" id="IPR001375">
    <property type="entry name" value="Peptidase_S9_cat"/>
</dbReference>
<dbReference type="InterPro" id="IPR029058">
    <property type="entry name" value="AB_hydrolase_fold"/>
</dbReference>
<dbReference type="InterPro" id="IPR011659">
    <property type="entry name" value="WD40"/>
</dbReference>
<dbReference type="GO" id="GO:0004252">
    <property type="term" value="F:serine-type endopeptidase activity"/>
    <property type="evidence" value="ECO:0007669"/>
    <property type="project" value="TreeGrafter"/>
</dbReference>
<dbReference type="Pfam" id="PF07676">
    <property type="entry name" value="PD40"/>
    <property type="match status" value="1"/>
</dbReference>
<evidence type="ECO:0000313" key="8">
    <source>
        <dbReference type="Proteomes" id="UP000217199"/>
    </source>
</evidence>